<dbReference type="PROSITE" id="PS51462">
    <property type="entry name" value="NUDIX"/>
    <property type="match status" value="1"/>
</dbReference>
<evidence type="ECO:0000256" key="3">
    <source>
        <dbReference type="ARBA" id="ARBA00022801"/>
    </source>
</evidence>
<feature type="region of interest" description="Disordered" evidence="5">
    <location>
        <begin position="120"/>
        <end position="146"/>
    </location>
</feature>
<evidence type="ECO:0000256" key="4">
    <source>
        <dbReference type="RuleBase" id="RU003476"/>
    </source>
</evidence>
<dbReference type="GO" id="GO:0035539">
    <property type="term" value="F:8-oxo-7,8-dihydrodeoxyguanosine triphosphate pyrophosphatase activity"/>
    <property type="evidence" value="ECO:0007669"/>
    <property type="project" value="UniProtKB-EC"/>
</dbReference>
<dbReference type="PRINTS" id="PR00502">
    <property type="entry name" value="NUDIXFAMILY"/>
</dbReference>
<evidence type="ECO:0000313" key="8">
    <source>
        <dbReference type="Proteomes" id="UP001519305"/>
    </source>
</evidence>
<evidence type="ECO:0000256" key="2">
    <source>
        <dbReference type="ARBA" id="ARBA00005582"/>
    </source>
</evidence>
<evidence type="ECO:0000259" key="6">
    <source>
        <dbReference type="PROSITE" id="PS51462"/>
    </source>
</evidence>
<dbReference type="EMBL" id="JAGINY010000001">
    <property type="protein sequence ID" value="MBP2331866.1"/>
    <property type="molecule type" value="Genomic_DNA"/>
</dbReference>
<dbReference type="Proteomes" id="UP001519305">
    <property type="component" value="Unassembled WGS sequence"/>
</dbReference>
<name>A0ABS4U5C7_9CORY</name>
<evidence type="ECO:0000256" key="5">
    <source>
        <dbReference type="SAM" id="MobiDB-lite"/>
    </source>
</evidence>
<dbReference type="InterPro" id="IPR015797">
    <property type="entry name" value="NUDIX_hydrolase-like_dom_sf"/>
</dbReference>
<comment type="caution">
    <text evidence="7">The sequence shown here is derived from an EMBL/GenBank/DDBJ whole genome shotgun (WGS) entry which is preliminary data.</text>
</comment>
<feature type="region of interest" description="Disordered" evidence="5">
    <location>
        <begin position="1"/>
        <end position="20"/>
    </location>
</feature>
<dbReference type="InterPro" id="IPR000086">
    <property type="entry name" value="NUDIX_hydrolase_dom"/>
</dbReference>
<keyword evidence="3 4" id="KW-0378">Hydrolase</keyword>
<protein>
    <submittedName>
        <fullName evidence="7">8-oxo-dGTP diphosphatase</fullName>
        <ecNumber evidence="7">3.6.1.55</ecNumber>
    </submittedName>
</protein>
<feature type="domain" description="Nudix hydrolase" evidence="6">
    <location>
        <begin position="29"/>
        <end position="183"/>
    </location>
</feature>
<evidence type="ECO:0000313" key="7">
    <source>
        <dbReference type="EMBL" id="MBP2331866.1"/>
    </source>
</evidence>
<gene>
    <name evidence="7" type="ORF">JOF33_000565</name>
</gene>
<evidence type="ECO:0000256" key="1">
    <source>
        <dbReference type="ARBA" id="ARBA00001946"/>
    </source>
</evidence>
<dbReference type="EC" id="3.6.1.55" evidence="7"/>
<sequence>MIDDLHHDRPAMSRRESAGRARLSEWPEADGWVCNVLLWRGDRLLVLCRAPGGYLGGQWDLPGGKSEPGEEPSAAALRELMEETGLTGTIGPEVAHWSNPDSKGGDFRFHIVTFEAFEHDDADGGTGADGAAESTGVDGTAKPDGHALPEVVLNREHSDYMWATREQLAELPLAWHVSRVLGL</sequence>
<comment type="similarity">
    <text evidence="2 4">Belongs to the Nudix hydrolase family.</text>
</comment>
<keyword evidence="8" id="KW-1185">Reference proteome</keyword>
<dbReference type="PANTHER" id="PTHR43046:SF14">
    <property type="entry name" value="MUTT_NUDIX FAMILY PROTEIN"/>
    <property type="match status" value="1"/>
</dbReference>
<accession>A0ABS4U5C7</accession>
<dbReference type="InterPro" id="IPR020476">
    <property type="entry name" value="Nudix_hydrolase"/>
</dbReference>
<dbReference type="Gene3D" id="3.90.79.10">
    <property type="entry name" value="Nucleoside Triphosphate Pyrophosphohydrolase"/>
    <property type="match status" value="1"/>
</dbReference>
<dbReference type="RefSeq" id="WP_209652123.1">
    <property type="nucleotide sequence ID" value="NZ_CP047357.1"/>
</dbReference>
<reference evidence="7 8" key="1">
    <citation type="submission" date="2021-03" db="EMBL/GenBank/DDBJ databases">
        <title>Sequencing the genomes of 1000 actinobacteria strains.</title>
        <authorList>
            <person name="Klenk H.-P."/>
        </authorList>
    </citation>
    <scope>NUCLEOTIDE SEQUENCE [LARGE SCALE GENOMIC DNA]</scope>
    <source>
        <strain evidence="7 8">DSM 44506</strain>
    </source>
</reference>
<dbReference type="InterPro" id="IPR020084">
    <property type="entry name" value="NUDIX_hydrolase_CS"/>
</dbReference>
<dbReference type="Pfam" id="PF00293">
    <property type="entry name" value="NUDIX"/>
    <property type="match status" value="1"/>
</dbReference>
<dbReference type="SUPFAM" id="SSF55811">
    <property type="entry name" value="Nudix"/>
    <property type="match status" value="1"/>
</dbReference>
<comment type="cofactor">
    <cofactor evidence="1">
        <name>Mg(2+)</name>
        <dbReference type="ChEBI" id="CHEBI:18420"/>
    </cofactor>
</comment>
<dbReference type="PANTHER" id="PTHR43046">
    <property type="entry name" value="GDP-MANNOSE MANNOSYL HYDROLASE"/>
    <property type="match status" value="1"/>
</dbReference>
<proteinExistence type="inferred from homology"/>
<dbReference type="PROSITE" id="PS00893">
    <property type="entry name" value="NUDIX_BOX"/>
    <property type="match status" value="1"/>
</dbReference>
<organism evidence="7 8">
    <name type="scientific">Corynebacterium freneyi</name>
    <dbReference type="NCBI Taxonomy" id="134034"/>
    <lineage>
        <taxon>Bacteria</taxon>
        <taxon>Bacillati</taxon>
        <taxon>Actinomycetota</taxon>
        <taxon>Actinomycetes</taxon>
        <taxon>Mycobacteriales</taxon>
        <taxon>Corynebacteriaceae</taxon>
        <taxon>Corynebacterium</taxon>
    </lineage>
</organism>